<evidence type="ECO:0000259" key="5">
    <source>
        <dbReference type="PROSITE" id="PS50102"/>
    </source>
</evidence>
<dbReference type="InterPro" id="IPR024185">
    <property type="entry name" value="FTHF_cligase-like_sf"/>
</dbReference>
<evidence type="ECO:0000256" key="1">
    <source>
        <dbReference type="ARBA" id="ARBA00015518"/>
    </source>
</evidence>
<dbReference type="InterPro" id="IPR002698">
    <property type="entry name" value="FTHF_cligase"/>
</dbReference>
<evidence type="ECO:0000313" key="6">
    <source>
        <dbReference type="Ensembl" id="ENSXETP00000104268"/>
    </source>
</evidence>
<dbReference type="GO" id="GO:0003723">
    <property type="term" value="F:RNA binding"/>
    <property type="evidence" value="ECO:0007669"/>
    <property type="project" value="UniProtKB-UniRule"/>
</dbReference>
<dbReference type="InterPro" id="IPR034359">
    <property type="entry name" value="MTHFSD_RRM"/>
</dbReference>
<dbReference type="Gene3D" id="3.40.50.10420">
    <property type="entry name" value="NagB/RpiA/CoA transferase-like"/>
    <property type="match status" value="1"/>
</dbReference>
<dbReference type="InterPro" id="IPR035979">
    <property type="entry name" value="RBD_domain_sf"/>
</dbReference>
<feature type="domain" description="RRM" evidence="5">
    <location>
        <begin position="322"/>
        <end position="395"/>
    </location>
</feature>
<dbReference type="SUPFAM" id="SSF100950">
    <property type="entry name" value="NagB/RpiA/CoA transferase-like"/>
    <property type="match status" value="1"/>
</dbReference>
<sequence length="426" mass="47760">MMVIWYSCSGTPSRCCFQQTACSKWDIRQKVWDHIENNNLADFPRPVHHRIPNFKVSRQACQKITDLEIFRRTREVKVDPDKPLEGVRLAALQAHKTLLVPTPRLRTGLFNKITPPSGANKEVLRICSTSQGVRDYSVPMGLDAKVQVDLVVVGSVAVSVEGWRIGKGEGFADMEYAMMVSMGAVTEHTVVVTVVHDCQVVDIPEELLEDHDLTVDFILTPTRIIKTDCKRAKPQGIIWSMITREMMAKIPILRNLQDRERKAGRDVSLKDENASEKGTRQSPFGVTEKEVRPCGSVLSEHKHPADLQLHTKLETCNLYDGVTVYIGNIPSSTRVSELKSMLRERGAAPLRLTWQGAQHRAFLDYKDVVQAKQAVSSLEGISINGISLLVELARTQRHKTNGNQGFGKKIVRETKSSNVLQPHILT</sequence>
<accession>A0A803J8W8</accession>
<dbReference type="InParanoid" id="A0A803J8W8"/>
<keyword evidence="2 3" id="KW-0694">RNA-binding</keyword>
<evidence type="ECO:0000256" key="3">
    <source>
        <dbReference type="PROSITE-ProRule" id="PRU00176"/>
    </source>
</evidence>
<dbReference type="PANTHER" id="PTHR13017:SF0">
    <property type="entry name" value="METHENYLTETRAHYDROFOLATE SYNTHASE DOMAIN-CONTAINING PROTEIN"/>
    <property type="match status" value="1"/>
</dbReference>
<feature type="compositionally biased region" description="Basic and acidic residues" evidence="4">
    <location>
        <begin position="263"/>
        <end position="279"/>
    </location>
</feature>
<gene>
    <name evidence="6" type="primary">mthfsd</name>
</gene>
<dbReference type="PANTHER" id="PTHR13017">
    <property type="entry name" value="5-FORMYLTETRAHYDROFOLATE CYCLO-LIGASE-RELATED"/>
    <property type="match status" value="1"/>
</dbReference>
<proteinExistence type="predicted"/>
<protein>
    <recommendedName>
        <fullName evidence="1">Methenyltetrahydrofolate synthase domain-containing protein</fullName>
    </recommendedName>
</protein>
<name>A0A803J8W8_XENTR</name>
<dbReference type="Ensembl" id="ENSXETT00000122922">
    <property type="protein sequence ID" value="ENSXETP00000104268"/>
    <property type="gene ID" value="ENSXETG00000003563"/>
</dbReference>
<dbReference type="FunFam" id="3.30.70.330:FF:000393">
    <property type="entry name" value="Methenyltetrahydrofolate synthetase domain containing"/>
    <property type="match status" value="1"/>
</dbReference>
<dbReference type="AlphaFoldDB" id="A0A803J8W8"/>
<dbReference type="FunCoup" id="A0A803J8W8">
    <property type="interactions" value="1538"/>
</dbReference>
<dbReference type="GeneTree" id="ENSGT00390000011730"/>
<dbReference type="CDD" id="cd12270">
    <property type="entry name" value="RRM_MTHFSD"/>
    <property type="match status" value="1"/>
</dbReference>
<dbReference type="Gene3D" id="3.30.70.330">
    <property type="match status" value="1"/>
</dbReference>
<dbReference type="Xenbase" id="XB-GENE-5787582">
    <property type="gene designation" value="mthfsd"/>
</dbReference>
<dbReference type="PROSITE" id="PS50102">
    <property type="entry name" value="RRM"/>
    <property type="match status" value="1"/>
</dbReference>
<dbReference type="Bgee" id="ENSXETG00000003563">
    <property type="expression patterns" value="Expressed in 2-cell stage embryo and 14 other cell types or tissues"/>
</dbReference>
<dbReference type="SMART" id="SM00360">
    <property type="entry name" value="RRM"/>
    <property type="match status" value="1"/>
</dbReference>
<dbReference type="InterPro" id="IPR012677">
    <property type="entry name" value="Nucleotide-bd_a/b_plait_sf"/>
</dbReference>
<feature type="region of interest" description="Disordered" evidence="4">
    <location>
        <begin position="263"/>
        <end position="282"/>
    </location>
</feature>
<dbReference type="InterPro" id="IPR000504">
    <property type="entry name" value="RRM_dom"/>
</dbReference>
<reference evidence="6" key="2">
    <citation type="submission" date="2021-03" db="UniProtKB">
        <authorList>
            <consortium name="Ensembl"/>
        </authorList>
    </citation>
    <scope>IDENTIFICATION</scope>
</reference>
<reference evidence="6" key="1">
    <citation type="journal article" date="2010" name="Science">
        <title>The genome of the Western clawed frog Xenopus tropicalis.</title>
        <authorList>
            <person name="Hellsten U."/>
            <person name="Harland R.M."/>
            <person name="Gilchrist M.J."/>
            <person name="Hendrix D."/>
            <person name="Jurka J."/>
            <person name="Kapitonov V."/>
            <person name="Ovcharenko I."/>
            <person name="Putnam N.H."/>
            <person name="Shu S."/>
            <person name="Taher L."/>
            <person name="Blitz I.L."/>
            <person name="Blumberg B."/>
            <person name="Dichmann D.S."/>
            <person name="Dubchak I."/>
            <person name="Amaya E."/>
            <person name="Detter J.C."/>
            <person name="Fletcher R."/>
            <person name="Gerhard D.S."/>
            <person name="Goodstein D."/>
            <person name="Graves T."/>
            <person name="Grigoriev I.V."/>
            <person name="Grimwood J."/>
            <person name="Kawashima T."/>
            <person name="Lindquist E."/>
            <person name="Lucas S.M."/>
            <person name="Mead P.E."/>
            <person name="Mitros T."/>
            <person name="Ogino H."/>
            <person name="Ohta Y."/>
            <person name="Poliakov A.V."/>
            <person name="Pollet N."/>
            <person name="Robert J."/>
            <person name="Salamov A."/>
            <person name="Sater A.K."/>
            <person name="Schmutz J."/>
            <person name="Terry A."/>
            <person name="Vize P.D."/>
            <person name="Warren W.C."/>
            <person name="Wells D."/>
            <person name="Wills A."/>
            <person name="Wilson R.K."/>
            <person name="Zimmerman L.B."/>
            <person name="Zorn A.M."/>
            <person name="Grainger R."/>
            <person name="Grammer T."/>
            <person name="Khokha M.K."/>
            <person name="Richardson P.M."/>
            <person name="Rokhsar D.S."/>
        </authorList>
    </citation>
    <scope>NUCLEOTIDE SEQUENCE [LARGE SCALE GENOMIC DNA]</scope>
    <source>
        <strain evidence="6">Nigerian</strain>
    </source>
</reference>
<dbReference type="Pfam" id="PF01812">
    <property type="entry name" value="5-FTHF_cyc-lig"/>
    <property type="match status" value="1"/>
</dbReference>
<dbReference type="SUPFAM" id="SSF54928">
    <property type="entry name" value="RNA-binding domain, RBD"/>
    <property type="match status" value="1"/>
</dbReference>
<dbReference type="InterPro" id="IPR037171">
    <property type="entry name" value="NagB/RpiA_transferase-like"/>
</dbReference>
<evidence type="ECO:0000256" key="2">
    <source>
        <dbReference type="ARBA" id="ARBA00022884"/>
    </source>
</evidence>
<evidence type="ECO:0000256" key="4">
    <source>
        <dbReference type="SAM" id="MobiDB-lite"/>
    </source>
</evidence>
<organism evidence="6">
    <name type="scientific">Xenopus tropicalis</name>
    <name type="common">Western clawed frog</name>
    <name type="synonym">Silurana tropicalis</name>
    <dbReference type="NCBI Taxonomy" id="8364"/>
    <lineage>
        <taxon>Eukaryota</taxon>
        <taxon>Metazoa</taxon>
        <taxon>Chordata</taxon>
        <taxon>Craniata</taxon>
        <taxon>Vertebrata</taxon>
        <taxon>Euteleostomi</taxon>
        <taxon>Amphibia</taxon>
        <taxon>Batrachia</taxon>
        <taxon>Anura</taxon>
        <taxon>Pipoidea</taxon>
        <taxon>Pipidae</taxon>
        <taxon>Xenopodinae</taxon>
        <taxon>Xenopus</taxon>
        <taxon>Silurana</taxon>
    </lineage>
</organism>
<dbReference type="FunFam" id="3.40.50.10420:FF:000001">
    <property type="entry name" value="Methenyltetrahydrofolate synthase domain-containing protein"/>
    <property type="match status" value="1"/>
</dbReference>